<dbReference type="AlphaFoldDB" id="A0AAV7U1C9"/>
<proteinExistence type="predicted"/>
<keyword evidence="3" id="KW-1185">Reference proteome</keyword>
<protein>
    <submittedName>
        <fullName evidence="2">Uncharacterized protein</fullName>
    </submittedName>
</protein>
<evidence type="ECO:0000313" key="2">
    <source>
        <dbReference type="EMBL" id="KAJ1182839.1"/>
    </source>
</evidence>
<comment type="caution">
    <text evidence="2">The sequence shown here is derived from an EMBL/GenBank/DDBJ whole genome shotgun (WGS) entry which is preliminary data.</text>
</comment>
<name>A0AAV7U1C9_PLEWA</name>
<evidence type="ECO:0000313" key="3">
    <source>
        <dbReference type="Proteomes" id="UP001066276"/>
    </source>
</evidence>
<reference evidence="2" key="1">
    <citation type="journal article" date="2022" name="bioRxiv">
        <title>Sequencing and chromosome-scale assembly of the giantPleurodeles waltlgenome.</title>
        <authorList>
            <person name="Brown T."/>
            <person name="Elewa A."/>
            <person name="Iarovenko S."/>
            <person name="Subramanian E."/>
            <person name="Araus A.J."/>
            <person name="Petzold A."/>
            <person name="Susuki M."/>
            <person name="Suzuki K.-i.T."/>
            <person name="Hayashi T."/>
            <person name="Toyoda A."/>
            <person name="Oliveira C."/>
            <person name="Osipova E."/>
            <person name="Leigh N.D."/>
            <person name="Simon A."/>
            <person name="Yun M.H."/>
        </authorList>
    </citation>
    <scope>NUCLEOTIDE SEQUENCE</scope>
    <source>
        <strain evidence="2">20211129_DDA</strain>
        <tissue evidence="2">Liver</tissue>
    </source>
</reference>
<sequence>MKGSCPSIVWPFPLGLGGRSAEQSGLSSIIQRARQHLRPRLSAPSGRTTRWRCWDVPPGRGIRATRGSHRSPARRGGGGEGRSRVLTRSLCDGVAPPSHPPHLASPSAQLRLCRHGRSSSCGAAASDCPAAHDSSWLSRPPIQCRSEPQQHNCL</sequence>
<feature type="region of interest" description="Disordered" evidence="1">
    <location>
        <begin position="61"/>
        <end position="106"/>
    </location>
</feature>
<evidence type="ECO:0000256" key="1">
    <source>
        <dbReference type="SAM" id="MobiDB-lite"/>
    </source>
</evidence>
<dbReference type="Proteomes" id="UP001066276">
    <property type="component" value="Chromosome 3_2"/>
</dbReference>
<dbReference type="EMBL" id="JANPWB010000006">
    <property type="protein sequence ID" value="KAJ1182839.1"/>
    <property type="molecule type" value="Genomic_DNA"/>
</dbReference>
<gene>
    <name evidence="2" type="ORF">NDU88_008016</name>
</gene>
<organism evidence="2 3">
    <name type="scientific">Pleurodeles waltl</name>
    <name type="common">Iberian ribbed newt</name>
    <dbReference type="NCBI Taxonomy" id="8319"/>
    <lineage>
        <taxon>Eukaryota</taxon>
        <taxon>Metazoa</taxon>
        <taxon>Chordata</taxon>
        <taxon>Craniata</taxon>
        <taxon>Vertebrata</taxon>
        <taxon>Euteleostomi</taxon>
        <taxon>Amphibia</taxon>
        <taxon>Batrachia</taxon>
        <taxon>Caudata</taxon>
        <taxon>Salamandroidea</taxon>
        <taxon>Salamandridae</taxon>
        <taxon>Pleurodelinae</taxon>
        <taxon>Pleurodeles</taxon>
    </lineage>
</organism>
<accession>A0AAV7U1C9</accession>